<keyword evidence="1" id="KW-1133">Transmembrane helix</keyword>
<sequence>MFHTNSYLTSISISHIFSKPLENYMCCTLATTISIHILILFTTINMMLVNTPLDATYTKTKKSHILLCKCDLYMSNYDNDSEMKEVMQNFNKETEQRFYEYDKHMIKNRQKCKDQCDKEIQQIIFKMQN</sequence>
<dbReference type="Proteomes" id="UP000030708">
    <property type="component" value="Unassembled WGS sequence"/>
</dbReference>
<keyword evidence="1" id="KW-0472">Membrane</keyword>
<evidence type="ECO:0000313" key="2">
    <source>
        <dbReference type="EMBL" id="ETW37051.1"/>
    </source>
</evidence>
<keyword evidence="1" id="KW-0812">Transmembrane</keyword>
<gene>
    <name evidence="2" type="ORF">PFTANZ_02351</name>
</gene>
<dbReference type="Pfam" id="PF02009">
    <property type="entry name" value="RIFIN"/>
    <property type="match status" value="1"/>
</dbReference>
<reference evidence="2 3" key="1">
    <citation type="submission" date="2013-02" db="EMBL/GenBank/DDBJ databases">
        <title>The Genome Annotation of Plasmodium falciparum Tanzania (2000708).</title>
        <authorList>
            <consortium name="The Broad Institute Genome Sequencing Platform"/>
            <consortium name="The Broad Institute Genome Sequencing Center for Infectious Disease"/>
            <person name="Neafsey D."/>
            <person name="Hoffman S."/>
            <person name="Volkman S."/>
            <person name="Rosenthal P."/>
            <person name="Walker B."/>
            <person name="Young S.K."/>
            <person name="Zeng Q."/>
            <person name="Gargeya S."/>
            <person name="Fitzgerald M."/>
            <person name="Haas B."/>
            <person name="Abouelleil A."/>
            <person name="Allen A.W."/>
            <person name="Alvarado L."/>
            <person name="Arachchi H.M."/>
            <person name="Berlin A.M."/>
            <person name="Chapman S.B."/>
            <person name="Gainer-Dewar J."/>
            <person name="Goldberg J."/>
            <person name="Griggs A."/>
            <person name="Gujja S."/>
            <person name="Hansen M."/>
            <person name="Howarth C."/>
            <person name="Imamovic A."/>
            <person name="Ireland A."/>
            <person name="Larimer J."/>
            <person name="McCowan C."/>
            <person name="Murphy C."/>
            <person name="Pearson M."/>
            <person name="Poon T.W."/>
            <person name="Priest M."/>
            <person name="Roberts A."/>
            <person name="Saif S."/>
            <person name="Shea T."/>
            <person name="Sisk P."/>
            <person name="Sykes S."/>
            <person name="Wortman J."/>
            <person name="Nusbaum C."/>
            <person name="Birren B."/>
        </authorList>
    </citation>
    <scope>NUCLEOTIDE SEQUENCE [LARGE SCALE GENOMIC DNA]</scope>
    <source>
        <strain evidence="3">Tanzania (2000708)</strain>
    </source>
</reference>
<accession>A0A024WA37</accession>
<protein>
    <recommendedName>
        <fullName evidence="4">Rifin</fullName>
    </recommendedName>
</protein>
<evidence type="ECO:0000313" key="3">
    <source>
        <dbReference type="Proteomes" id="UP000030708"/>
    </source>
</evidence>
<organism evidence="2 3">
    <name type="scientific">Plasmodium falciparum Tanzania</name>
    <name type="common">2000708</name>
    <dbReference type="NCBI Taxonomy" id="1036725"/>
    <lineage>
        <taxon>Eukaryota</taxon>
        <taxon>Sar</taxon>
        <taxon>Alveolata</taxon>
        <taxon>Apicomplexa</taxon>
        <taxon>Aconoidasida</taxon>
        <taxon>Haemosporida</taxon>
        <taxon>Plasmodiidae</taxon>
        <taxon>Plasmodium</taxon>
        <taxon>Plasmodium (Laverania)</taxon>
    </lineage>
</organism>
<name>A0A024WA37_PLAFA</name>
<feature type="transmembrane region" description="Helical" evidence="1">
    <location>
        <begin position="21"/>
        <end position="41"/>
    </location>
</feature>
<evidence type="ECO:0008006" key="4">
    <source>
        <dbReference type="Google" id="ProtNLM"/>
    </source>
</evidence>
<reference evidence="2 3" key="2">
    <citation type="submission" date="2013-02" db="EMBL/GenBank/DDBJ databases">
        <title>The Genome Sequence of Plasmodium falciparum Tanzania (2000708).</title>
        <authorList>
            <consortium name="The Broad Institute Genome Sequencing Platform"/>
            <consortium name="The Broad Institute Genome Sequencing Center for Infectious Disease"/>
            <person name="Neafsey D."/>
            <person name="Cheeseman I."/>
            <person name="Volkman S."/>
            <person name="Adams J."/>
            <person name="Walker B."/>
            <person name="Young S.K."/>
            <person name="Zeng Q."/>
            <person name="Gargeya S."/>
            <person name="Fitzgerald M."/>
            <person name="Haas B."/>
            <person name="Abouelleil A."/>
            <person name="Alvarado L."/>
            <person name="Arachchi H.M."/>
            <person name="Berlin A.M."/>
            <person name="Chapman S.B."/>
            <person name="Dewar J."/>
            <person name="Goldberg J."/>
            <person name="Griggs A."/>
            <person name="Gujja S."/>
            <person name="Hansen M."/>
            <person name="Howarth C."/>
            <person name="Imamovic A."/>
            <person name="Larimer J."/>
            <person name="McCowan C."/>
            <person name="Murphy C."/>
            <person name="Neiman D."/>
            <person name="Pearson M."/>
            <person name="Priest M."/>
            <person name="Roberts A."/>
            <person name="Saif S."/>
            <person name="Shea T."/>
            <person name="Sisk P."/>
            <person name="Sykes S."/>
            <person name="Wortman J."/>
            <person name="Nusbaum C."/>
            <person name="Birren B."/>
        </authorList>
    </citation>
    <scope>NUCLEOTIDE SEQUENCE [LARGE SCALE GENOMIC DNA]</scope>
    <source>
        <strain evidence="3">Tanzania (2000708)</strain>
    </source>
</reference>
<dbReference type="EMBL" id="KI926394">
    <property type="protein sequence ID" value="ETW37051.1"/>
    <property type="molecule type" value="Genomic_DNA"/>
</dbReference>
<dbReference type="InterPro" id="IPR006373">
    <property type="entry name" value="VSA_Rifin"/>
</dbReference>
<proteinExistence type="predicted"/>
<dbReference type="AlphaFoldDB" id="A0A024WA37"/>
<evidence type="ECO:0000256" key="1">
    <source>
        <dbReference type="SAM" id="Phobius"/>
    </source>
</evidence>